<dbReference type="Proteomes" id="UP000819052">
    <property type="component" value="Unassembled WGS sequence"/>
</dbReference>
<feature type="domain" description="Outer membrane protein beta-barrel" evidence="4">
    <location>
        <begin position="19"/>
        <end position="194"/>
    </location>
</feature>
<feature type="chain" id="PRO_5046560824" evidence="3">
    <location>
        <begin position="35"/>
        <end position="194"/>
    </location>
</feature>
<dbReference type="InterPro" id="IPR011250">
    <property type="entry name" value="OMP/PagP_B-barrel"/>
</dbReference>
<evidence type="ECO:0000313" key="6">
    <source>
        <dbReference type="Proteomes" id="UP000819052"/>
    </source>
</evidence>
<dbReference type="InterPro" id="IPR027385">
    <property type="entry name" value="Beta-barrel_OMP"/>
</dbReference>
<evidence type="ECO:0000256" key="1">
    <source>
        <dbReference type="ARBA" id="ARBA00004442"/>
    </source>
</evidence>
<dbReference type="Pfam" id="PF13505">
    <property type="entry name" value="OMP_b-brl"/>
    <property type="match status" value="1"/>
</dbReference>
<evidence type="ECO:0000313" key="5">
    <source>
        <dbReference type="EMBL" id="NHZ43697.1"/>
    </source>
</evidence>
<evidence type="ECO:0000259" key="4">
    <source>
        <dbReference type="Pfam" id="PF13505"/>
    </source>
</evidence>
<feature type="signal peptide" evidence="3">
    <location>
        <begin position="1"/>
        <end position="34"/>
    </location>
</feature>
<evidence type="ECO:0000256" key="2">
    <source>
        <dbReference type="ARBA" id="ARBA00022729"/>
    </source>
</evidence>
<accession>A0ABX0MHG3</accession>
<sequence length="194" mass="20384">MVTYFYKPSTGFHVKNTLALALLAVASLPLAAHAEGSYIGGGVGRAEHKVAVNSIGSYKDSDVAIKIFTGYNFDKNFGIEAGYSDLGEIEAGNTGISVKGRSFYAAGTATLALNEKLSLTGKLGVAKNRARMNLPGGDLKDTKTDTLLSVSAAYEVTKNLAAYVEIENYGNMAQPKGGGSLKVKVISTGLRFSF</sequence>
<reference evidence="5 6" key="1">
    <citation type="submission" date="2019-09" db="EMBL/GenBank/DDBJ databases">
        <title>Taxonomy of Antarctic Massilia spp.: description of Massilia rubra sp. nov., Massilia aquatica sp. nov., Massilia mucilaginosa sp. nov., Massilia frigida sp. nov. isolated from streams, lakes and regoliths.</title>
        <authorList>
            <person name="Holochova P."/>
            <person name="Sedlacek I."/>
            <person name="Kralova S."/>
            <person name="Maslanova I."/>
            <person name="Busse H.-J."/>
            <person name="Stankova E."/>
            <person name="Vrbovska V."/>
            <person name="Kovarovic V."/>
            <person name="Bartak M."/>
            <person name="Svec P."/>
            <person name="Pantucek R."/>
        </authorList>
    </citation>
    <scope>NUCLEOTIDE SEQUENCE [LARGE SCALE GENOMIC DNA]</scope>
    <source>
        <strain evidence="5 6">CCM 8693</strain>
    </source>
</reference>
<name>A0ABX0MHG3_9BURK</name>
<evidence type="ECO:0000256" key="3">
    <source>
        <dbReference type="SAM" id="SignalP"/>
    </source>
</evidence>
<organism evidence="5 6">
    <name type="scientific">Massilia aquatica</name>
    <dbReference type="NCBI Taxonomy" id="2609000"/>
    <lineage>
        <taxon>Bacteria</taxon>
        <taxon>Pseudomonadati</taxon>
        <taxon>Pseudomonadota</taxon>
        <taxon>Betaproteobacteria</taxon>
        <taxon>Burkholderiales</taxon>
        <taxon>Oxalobacteraceae</taxon>
        <taxon>Telluria group</taxon>
        <taxon>Massilia</taxon>
    </lineage>
</organism>
<dbReference type="SUPFAM" id="SSF56925">
    <property type="entry name" value="OMPA-like"/>
    <property type="match status" value="1"/>
</dbReference>
<keyword evidence="6" id="KW-1185">Reference proteome</keyword>
<proteinExistence type="predicted"/>
<keyword evidence="2 3" id="KW-0732">Signal</keyword>
<comment type="subcellular location">
    <subcellularLocation>
        <location evidence="1">Cell outer membrane</location>
    </subcellularLocation>
</comment>
<comment type="caution">
    <text evidence="5">The sequence shown here is derived from an EMBL/GenBank/DDBJ whole genome shotgun (WGS) entry which is preliminary data.</text>
</comment>
<gene>
    <name evidence="5" type="ORF">F1609_26545</name>
</gene>
<dbReference type="Gene3D" id="2.40.160.20">
    <property type="match status" value="1"/>
</dbReference>
<protein>
    <submittedName>
        <fullName evidence="5">Porin family protein</fullName>
    </submittedName>
</protein>
<dbReference type="EMBL" id="VVIW01000022">
    <property type="protein sequence ID" value="NHZ43697.1"/>
    <property type="molecule type" value="Genomic_DNA"/>
</dbReference>